<proteinExistence type="predicted"/>
<dbReference type="Pfam" id="PF14744">
    <property type="entry name" value="WASH-7_mid"/>
    <property type="match status" value="1"/>
</dbReference>
<organism evidence="4 5">
    <name type="scientific">Armadillidium nasatum</name>
    <dbReference type="NCBI Taxonomy" id="96803"/>
    <lineage>
        <taxon>Eukaryota</taxon>
        <taxon>Metazoa</taxon>
        <taxon>Ecdysozoa</taxon>
        <taxon>Arthropoda</taxon>
        <taxon>Crustacea</taxon>
        <taxon>Multicrustacea</taxon>
        <taxon>Malacostraca</taxon>
        <taxon>Eumalacostraca</taxon>
        <taxon>Peracarida</taxon>
        <taxon>Isopoda</taxon>
        <taxon>Oniscidea</taxon>
        <taxon>Crinocheta</taxon>
        <taxon>Armadillidiidae</taxon>
        <taxon>Armadillidium</taxon>
    </lineage>
</organism>
<dbReference type="EMBL" id="SEYY01020586">
    <property type="protein sequence ID" value="KAB7497191.1"/>
    <property type="molecule type" value="Genomic_DNA"/>
</dbReference>
<name>A0A5N5SSL7_9CRUS</name>
<comment type="caution">
    <text evidence="4">The sequence shown here is derived from an EMBL/GenBank/DDBJ whole genome shotgun (WGS) entry which is preliminary data.</text>
</comment>
<gene>
    <name evidence="4" type="ORF">Anas_08898</name>
</gene>
<reference evidence="4 5" key="1">
    <citation type="journal article" date="2019" name="PLoS Biol.">
        <title>Sex chromosomes control vertical transmission of feminizing Wolbachia symbionts in an isopod.</title>
        <authorList>
            <person name="Becking T."/>
            <person name="Chebbi M.A."/>
            <person name="Giraud I."/>
            <person name="Moumen B."/>
            <person name="Laverre T."/>
            <person name="Caubet Y."/>
            <person name="Peccoud J."/>
            <person name="Gilbert C."/>
            <person name="Cordaux R."/>
        </authorList>
    </citation>
    <scope>NUCLEOTIDE SEQUENCE [LARGE SCALE GENOMIC DNA]</scope>
    <source>
        <strain evidence="4">ANa2</strain>
        <tissue evidence="4">Whole body excluding digestive tract and cuticle</tissue>
    </source>
</reference>
<keyword evidence="1" id="KW-0472">Membrane</keyword>
<evidence type="ECO:0000259" key="3">
    <source>
        <dbReference type="Pfam" id="PF14745"/>
    </source>
</evidence>
<feature type="domain" description="WASH complex subunit 7 central" evidence="2">
    <location>
        <begin position="441"/>
        <end position="803"/>
    </location>
</feature>
<protein>
    <submittedName>
        <fullName evidence="4">WASH complex subunit 7</fullName>
    </submittedName>
</protein>
<dbReference type="Proteomes" id="UP000326759">
    <property type="component" value="Unassembled WGS sequence"/>
</dbReference>
<evidence type="ECO:0000313" key="4">
    <source>
        <dbReference type="EMBL" id="KAB7497191.1"/>
    </source>
</evidence>
<dbReference type="PANTHER" id="PTHR31409">
    <property type="entry name" value="WASH COMPLEX SUBUNIT 4"/>
    <property type="match status" value="1"/>
</dbReference>
<feature type="transmembrane region" description="Helical" evidence="1">
    <location>
        <begin position="681"/>
        <end position="702"/>
    </location>
</feature>
<keyword evidence="1" id="KW-1133">Transmembrane helix</keyword>
<dbReference type="AlphaFoldDB" id="A0A5N5SSL7"/>
<sequence length="854" mass="99230">MLLQLSALYSEDNRTDGVHAGSAHFQVVFEHIGKLLGTIIIIDEIILDNYTLQNHFSLYKKLIKSALTDPSTFISTKRDLHNLKKFIAEIDNCIMSGALYKKFLSLIENDVCSSVRKNNCLRKEMSAVILGWSSKVEDVNSDGWWCEFKDQVLSITALYILFEFLFDSQDKRISKELTSLFKKVPCTTVAVNHLWMPEAYLRSHFHSLYVLFEKKSIESLTTYRKDFLLNRIHTMGSEIPLLKLKVLGWSSQLEATTKKPASLMNKQDLDRRAYLLWQGLILASSLKYSCEAVLGLHTAFEKPMSKTCVILFCHLLELLKAIEHCYYGNMSMLVDTLPHLRQYLSYQLLILLKNTKTRAKTERKLNKHTLDVLSALSLAEKALSGNGNRNRLLIARISLSLVNQDKIISDGDFSHLLLLLRQLSIASDVEEMVRRATSTEFLFFHHEIIFKTFLQNYYENLNSHSHNIHYMLAAVSDCEYMLKCPKVFPYRDVLLKNLYKNMENLLKEELLDKLCKSVETALRLRTHSHLQLEKENPFEKQMKYFYPIIHLQPLKLFGFYYCVKDYVEKYLEKTFYNLTVVAPHDCSTYELMRNLAYSNLGLATVDSYLPTHTLDQGVDVLEIMRNLNVFVQHYQYNLNQQFFVEISSNNKHLNTVTIKHIANSIRTHGTGIINTTDMVNLYFFIIFICTVCFEVNFTYQFLRRKFHVFSQFLYDEHIKSRLIKDLQCWKQIKEEEKFYPYERAKKLHKGIRKLGISSDGLSYLDHFRKLVTHIGNAIGYVRLVRSGCLHCSSSATQFIPDLQDVITFSDLCQSDFSGEKTLEAAKNLDAVLANITGHFHKETDFFKNYRVTNE</sequence>
<dbReference type="GO" id="GO:0016197">
    <property type="term" value="P:endosomal transport"/>
    <property type="evidence" value="ECO:0007669"/>
    <property type="project" value="TreeGrafter"/>
</dbReference>
<dbReference type="PANTHER" id="PTHR31409:SF0">
    <property type="entry name" value="WASH COMPLEX SUBUNIT 4"/>
    <property type="match status" value="1"/>
</dbReference>
<keyword evidence="1" id="KW-0812">Transmembrane</keyword>
<dbReference type="InterPro" id="IPR028191">
    <property type="entry name" value="WASH-4_N"/>
</dbReference>
<dbReference type="Pfam" id="PF14745">
    <property type="entry name" value="WASH-4_N"/>
    <property type="match status" value="1"/>
</dbReference>
<dbReference type="GO" id="GO:0007032">
    <property type="term" value="P:endosome organization"/>
    <property type="evidence" value="ECO:0007669"/>
    <property type="project" value="TreeGrafter"/>
</dbReference>
<dbReference type="OrthoDB" id="10261210at2759"/>
<dbReference type="GO" id="GO:0005768">
    <property type="term" value="C:endosome"/>
    <property type="evidence" value="ECO:0007669"/>
    <property type="project" value="TreeGrafter"/>
</dbReference>
<evidence type="ECO:0000313" key="5">
    <source>
        <dbReference type="Proteomes" id="UP000326759"/>
    </source>
</evidence>
<keyword evidence="5" id="KW-1185">Reference proteome</keyword>
<evidence type="ECO:0000259" key="2">
    <source>
        <dbReference type="Pfam" id="PF14744"/>
    </source>
</evidence>
<feature type="domain" description="WASH complex subunit 4 N-terminal" evidence="3">
    <location>
        <begin position="3"/>
        <end position="436"/>
    </location>
</feature>
<dbReference type="InterPro" id="IPR027307">
    <property type="entry name" value="WASH7"/>
</dbReference>
<accession>A0A5N5SSL7</accession>
<dbReference type="GO" id="GO:0071203">
    <property type="term" value="C:WASH complex"/>
    <property type="evidence" value="ECO:0007669"/>
    <property type="project" value="InterPro"/>
</dbReference>
<dbReference type="InterPro" id="IPR028282">
    <property type="entry name" value="WASH-7_central"/>
</dbReference>
<evidence type="ECO:0000256" key="1">
    <source>
        <dbReference type="SAM" id="Phobius"/>
    </source>
</evidence>